<keyword evidence="3" id="KW-1185">Reference proteome</keyword>
<protein>
    <submittedName>
        <fullName evidence="2">Uncharacterized protein</fullName>
    </submittedName>
</protein>
<dbReference type="AlphaFoldDB" id="A0A5A9PHM6"/>
<dbReference type="EMBL" id="SOYY01000005">
    <property type="protein sequence ID" value="KAA0720701.1"/>
    <property type="molecule type" value="Genomic_DNA"/>
</dbReference>
<evidence type="ECO:0000313" key="2">
    <source>
        <dbReference type="EMBL" id="KAA0720701.1"/>
    </source>
</evidence>
<evidence type="ECO:0000256" key="1">
    <source>
        <dbReference type="SAM" id="MobiDB-lite"/>
    </source>
</evidence>
<dbReference type="Proteomes" id="UP000324632">
    <property type="component" value="Chromosome 5"/>
</dbReference>
<proteinExistence type="predicted"/>
<organism evidence="2 3">
    <name type="scientific">Triplophysa tibetana</name>
    <dbReference type="NCBI Taxonomy" id="1572043"/>
    <lineage>
        <taxon>Eukaryota</taxon>
        <taxon>Metazoa</taxon>
        <taxon>Chordata</taxon>
        <taxon>Craniata</taxon>
        <taxon>Vertebrata</taxon>
        <taxon>Euteleostomi</taxon>
        <taxon>Actinopterygii</taxon>
        <taxon>Neopterygii</taxon>
        <taxon>Teleostei</taxon>
        <taxon>Ostariophysi</taxon>
        <taxon>Cypriniformes</taxon>
        <taxon>Nemacheilidae</taxon>
        <taxon>Triplophysa</taxon>
    </lineage>
</organism>
<evidence type="ECO:0000313" key="3">
    <source>
        <dbReference type="Proteomes" id="UP000324632"/>
    </source>
</evidence>
<reference evidence="2 3" key="1">
    <citation type="journal article" date="2019" name="Mol. Ecol. Resour.">
        <title>Chromosome-level genome assembly of Triplophysa tibetana, a fish adapted to the harsh high-altitude environment of the Tibetan Plateau.</title>
        <authorList>
            <person name="Yang X."/>
            <person name="Liu H."/>
            <person name="Ma Z."/>
            <person name="Zou Y."/>
            <person name="Zou M."/>
            <person name="Mao Y."/>
            <person name="Li X."/>
            <person name="Wang H."/>
            <person name="Chen T."/>
            <person name="Wang W."/>
            <person name="Yang R."/>
        </authorList>
    </citation>
    <scope>NUCLEOTIDE SEQUENCE [LARGE SCALE GENOMIC DNA]</scope>
    <source>
        <strain evidence="2">TTIB1903HZAU</strain>
        <tissue evidence="2">Muscle</tissue>
    </source>
</reference>
<accession>A0A5A9PHM6</accession>
<gene>
    <name evidence="2" type="ORF">E1301_Tti011546</name>
</gene>
<sequence length="148" mass="16482">MLKAAAWLAAPRRPRRPVLMVINGEERKALALLAPARKPSRSEANRTPFFKRLAKRSYELYLIHQDASLLSTQVFQDFISVACQISGSVDERKLVKGKERDVGEQIADASSTPAAQHLQQLHPHLQRGRTPDNTSAQSLIKPHGSLLL</sequence>
<comment type="caution">
    <text evidence="2">The sequence shown here is derived from an EMBL/GenBank/DDBJ whole genome shotgun (WGS) entry which is preliminary data.</text>
</comment>
<feature type="region of interest" description="Disordered" evidence="1">
    <location>
        <begin position="126"/>
        <end position="148"/>
    </location>
</feature>
<name>A0A5A9PHM6_9TELE</name>